<dbReference type="Pfam" id="PF00892">
    <property type="entry name" value="EamA"/>
    <property type="match status" value="2"/>
</dbReference>
<dbReference type="InterPro" id="IPR000620">
    <property type="entry name" value="EamA_dom"/>
</dbReference>
<dbReference type="InterPro" id="IPR037185">
    <property type="entry name" value="EmrE-like"/>
</dbReference>
<keyword evidence="1" id="KW-0812">Transmembrane</keyword>
<dbReference type="Gene3D" id="1.10.3730.20">
    <property type="match status" value="1"/>
</dbReference>
<evidence type="ECO:0000313" key="4">
    <source>
        <dbReference type="Proteomes" id="UP001596023"/>
    </source>
</evidence>
<feature type="transmembrane region" description="Helical" evidence="1">
    <location>
        <begin position="127"/>
        <end position="147"/>
    </location>
</feature>
<organism evidence="3 4">
    <name type="scientific">Dysgonomonas termitidis</name>
    <dbReference type="NCBI Taxonomy" id="1516126"/>
    <lineage>
        <taxon>Bacteria</taxon>
        <taxon>Pseudomonadati</taxon>
        <taxon>Bacteroidota</taxon>
        <taxon>Bacteroidia</taxon>
        <taxon>Bacteroidales</taxon>
        <taxon>Dysgonomonadaceae</taxon>
        <taxon>Dysgonomonas</taxon>
    </lineage>
</organism>
<feature type="transmembrane region" description="Helical" evidence="1">
    <location>
        <begin position="223"/>
        <end position="242"/>
    </location>
</feature>
<feature type="transmembrane region" description="Helical" evidence="1">
    <location>
        <begin position="159"/>
        <end position="176"/>
    </location>
</feature>
<feature type="transmembrane region" description="Helical" evidence="1">
    <location>
        <begin position="33"/>
        <end position="53"/>
    </location>
</feature>
<feature type="transmembrane region" description="Helical" evidence="1">
    <location>
        <begin position="191"/>
        <end position="211"/>
    </location>
</feature>
<dbReference type="PANTHER" id="PTHR22911:SF137">
    <property type="entry name" value="SOLUTE CARRIER FAMILY 35 MEMBER G2-RELATED"/>
    <property type="match status" value="1"/>
</dbReference>
<feature type="transmembrane region" description="Helical" evidence="1">
    <location>
        <begin position="74"/>
        <end position="94"/>
    </location>
</feature>
<keyword evidence="1" id="KW-0472">Membrane</keyword>
<sequence>MWLALAFVSAFFLGCYDICKKKSVDRNAVIPVLFLNTLFCSLLLLPLVLISKVSPDTLSGTIGYVPSVSLETHGYIFIKSIIVLTSWIFGYFAIKHLPLTITGPINATRPVMTLLGALFIFGERLNLSQWIGVIITIVSFFLLSLSGKKEGISFHKNKWIFFMVLAAVAGAVSGLYDKFLMQQFSSTAVQYWFNTYQCLLMLIVLLMLWYPKREKTTPFKWKWSIILVSVFLTIADFVYFYALTDSDAMISIVSMVRRSSVLVSFAGGVLFFHEKNLKGKAIDLVLIIVAMFFLYLGTK</sequence>
<dbReference type="PANTHER" id="PTHR22911">
    <property type="entry name" value="ACYL-MALONYL CONDENSING ENZYME-RELATED"/>
    <property type="match status" value="1"/>
</dbReference>
<comment type="caution">
    <text evidence="3">The sequence shown here is derived from an EMBL/GenBank/DDBJ whole genome shotgun (WGS) entry which is preliminary data.</text>
</comment>
<proteinExistence type="predicted"/>
<reference evidence="4" key="1">
    <citation type="journal article" date="2019" name="Int. J. Syst. Evol. Microbiol.">
        <title>The Global Catalogue of Microorganisms (GCM) 10K type strain sequencing project: providing services to taxonomists for standard genome sequencing and annotation.</title>
        <authorList>
            <consortium name="The Broad Institute Genomics Platform"/>
            <consortium name="The Broad Institute Genome Sequencing Center for Infectious Disease"/>
            <person name="Wu L."/>
            <person name="Ma J."/>
        </authorList>
    </citation>
    <scope>NUCLEOTIDE SEQUENCE [LARGE SCALE GENOMIC DNA]</scope>
    <source>
        <strain evidence="4">CCUG 66188</strain>
    </source>
</reference>
<evidence type="ECO:0000256" key="1">
    <source>
        <dbReference type="SAM" id="Phobius"/>
    </source>
</evidence>
<protein>
    <submittedName>
        <fullName evidence="3">EamA family transporter</fullName>
    </submittedName>
</protein>
<dbReference type="EMBL" id="JBHSGN010000073">
    <property type="protein sequence ID" value="MFC4674376.1"/>
    <property type="molecule type" value="Genomic_DNA"/>
</dbReference>
<keyword evidence="4" id="KW-1185">Reference proteome</keyword>
<accession>A0ABV9KXH4</accession>
<dbReference type="SUPFAM" id="SSF103481">
    <property type="entry name" value="Multidrug resistance efflux transporter EmrE"/>
    <property type="match status" value="2"/>
</dbReference>
<name>A0ABV9KXH4_9BACT</name>
<gene>
    <name evidence="3" type="ORF">ACFO6W_11780</name>
</gene>
<feature type="domain" description="EamA" evidence="2">
    <location>
        <begin position="2"/>
        <end position="144"/>
    </location>
</feature>
<evidence type="ECO:0000313" key="3">
    <source>
        <dbReference type="EMBL" id="MFC4674376.1"/>
    </source>
</evidence>
<keyword evidence="1" id="KW-1133">Transmembrane helix</keyword>
<feature type="domain" description="EamA" evidence="2">
    <location>
        <begin position="158"/>
        <end position="295"/>
    </location>
</feature>
<evidence type="ECO:0000259" key="2">
    <source>
        <dbReference type="Pfam" id="PF00892"/>
    </source>
</evidence>
<dbReference type="Proteomes" id="UP001596023">
    <property type="component" value="Unassembled WGS sequence"/>
</dbReference>
<dbReference type="RefSeq" id="WP_379996623.1">
    <property type="nucleotide sequence ID" value="NZ_JBHSGN010000073.1"/>
</dbReference>
<feature type="transmembrane region" description="Helical" evidence="1">
    <location>
        <begin position="281"/>
        <end position="298"/>
    </location>
</feature>